<dbReference type="PANTHER" id="PTHR43313">
    <property type="entry name" value="SHORT-CHAIN DEHYDROGENASE/REDUCTASE FAMILY 9C"/>
    <property type="match status" value="1"/>
</dbReference>
<evidence type="ECO:0000256" key="2">
    <source>
        <dbReference type="SAM" id="Phobius"/>
    </source>
</evidence>
<keyword evidence="2" id="KW-1133">Transmembrane helix</keyword>
<dbReference type="Gene3D" id="3.40.50.720">
    <property type="entry name" value="NAD(P)-binding Rossmann-like Domain"/>
    <property type="match status" value="1"/>
</dbReference>
<accession>A0A699YTU3</accession>
<keyword evidence="2" id="KW-0812">Transmembrane</keyword>
<comment type="caution">
    <text evidence="3">The sequence shown here is derived from an EMBL/GenBank/DDBJ whole genome shotgun (WGS) entry which is preliminary data.</text>
</comment>
<proteinExistence type="inferred from homology"/>
<dbReference type="GO" id="GO:0008202">
    <property type="term" value="P:steroid metabolic process"/>
    <property type="evidence" value="ECO:0007669"/>
    <property type="project" value="TreeGrafter"/>
</dbReference>
<feature type="transmembrane region" description="Helical" evidence="2">
    <location>
        <begin position="141"/>
        <end position="161"/>
    </location>
</feature>
<dbReference type="AlphaFoldDB" id="A0A699YTU3"/>
<sequence>MLGRGDAARNAGGLQSSQSAAFLTGASTGIGYAAAKLLASKGWRVYAGVRRAEDAARLQACSTLITPLIVDVTQHATVEAAVELIGREQGSLGLQALVNNAGVGGALAPLEFLAESAMREVLEVNLAFLPLLRRGKAKGRIVNIGSIAGTVAFPLFGAYAMSKFGLEATSDMLRWELAPQGIKVILIKAGAIATPIWSKFKTATAAEAKLDAEHEELYGPALEAVCAAGAGPW</sequence>
<dbReference type="GO" id="GO:0016491">
    <property type="term" value="F:oxidoreductase activity"/>
    <property type="evidence" value="ECO:0007669"/>
    <property type="project" value="TreeGrafter"/>
</dbReference>
<comment type="similarity">
    <text evidence="1">Belongs to the short-chain dehydrogenases/reductases (SDR) family.</text>
</comment>
<feature type="non-terminal residue" evidence="3">
    <location>
        <position position="1"/>
    </location>
</feature>
<reference evidence="3 4" key="1">
    <citation type="submission" date="2020-02" db="EMBL/GenBank/DDBJ databases">
        <title>Draft genome sequence of Haematococcus lacustris strain NIES-144.</title>
        <authorList>
            <person name="Morimoto D."/>
            <person name="Nakagawa S."/>
            <person name="Yoshida T."/>
            <person name="Sawayama S."/>
        </authorList>
    </citation>
    <scope>NUCLEOTIDE SEQUENCE [LARGE SCALE GENOMIC DNA]</scope>
    <source>
        <strain evidence="3 4">NIES-144</strain>
    </source>
</reference>
<dbReference type="InterPro" id="IPR002347">
    <property type="entry name" value="SDR_fam"/>
</dbReference>
<dbReference type="SUPFAM" id="SSF51735">
    <property type="entry name" value="NAD(P)-binding Rossmann-fold domains"/>
    <property type="match status" value="1"/>
</dbReference>
<feature type="non-terminal residue" evidence="3">
    <location>
        <position position="233"/>
    </location>
</feature>
<protein>
    <submittedName>
        <fullName evidence="3">Uncharacterized protein</fullName>
    </submittedName>
</protein>
<dbReference type="PANTHER" id="PTHR43313:SF1">
    <property type="entry name" value="3BETA-HYDROXYSTEROID DEHYDROGENASE DHS-16"/>
    <property type="match status" value="1"/>
</dbReference>
<name>A0A699YTU3_HAELA</name>
<dbReference type="PRINTS" id="PR00081">
    <property type="entry name" value="GDHRDH"/>
</dbReference>
<keyword evidence="2" id="KW-0472">Membrane</keyword>
<dbReference type="PRINTS" id="PR00080">
    <property type="entry name" value="SDRFAMILY"/>
</dbReference>
<dbReference type="Pfam" id="PF00106">
    <property type="entry name" value="adh_short"/>
    <property type="match status" value="1"/>
</dbReference>
<gene>
    <name evidence="3" type="ORF">HaLaN_05023</name>
</gene>
<keyword evidence="4" id="KW-1185">Reference proteome</keyword>
<evidence type="ECO:0000313" key="4">
    <source>
        <dbReference type="Proteomes" id="UP000485058"/>
    </source>
</evidence>
<evidence type="ECO:0000313" key="3">
    <source>
        <dbReference type="EMBL" id="GFH09809.1"/>
    </source>
</evidence>
<dbReference type="InterPro" id="IPR036291">
    <property type="entry name" value="NAD(P)-bd_dom_sf"/>
</dbReference>
<evidence type="ECO:0000256" key="1">
    <source>
        <dbReference type="RuleBase" id="RU000363"/>
    </source>
</evidence>
<dbReference type="EMBL" id="BLLF01000265">
    <property type="protein sequence ID" value="GFH09809.1"/>
    <property type="molecule type" value="Genomic_DNA"/>
</dbReference>
<organism evidence="3 4">
    <name type="scientific">Haematococcus lacustris</name>
    <name type="common">Green alga</name>
    <name type="synonym">Haematococcus pluvialis</name>
    <dbReference type="NCBI Taxonomy" id="44745"/>
    <lineage>
        <taxon>Eukaryota</taxon>
        <taxon>Viridiplantae</taxon>
        <taxon>Chlorophyta</taxon>
        <taxon>core chlorophytes</taxon>
        <taxon>Chlorophyceae</taxon>
        <taxon>CS clade</taxon>
        <taxon>Chlamydomonadales</taxon>
        <taxon>Haematococcaceae</taxon>
        <taxon>Haematococcus</taxon>
    </lineage>
</organism>
<dbReference type="Proteomes" id="UP000485058">
    <property type="component" value="Unassembled WGS sequence"/>
</dbReference>